<feature type="domain" description="Heterokaryon incompatibility" evidence="1">
    <location>
        <begin position="187"/>
        <end position="343"/>
    </location>
</feature>
<dbReference type="Pfam" id="PF06985">
    <property type="entry name" value="HET"/>
    <property type="match status" value="1"/>
</dbReference>
<comment type="caution">
    <text evidence="2">The sequence shown here is derived from an EMBL/GenBank/DDBJ whole genome shotgun (WGS) entry which is preliminary data.</text>
</comment>
<dbReference type="EMBL" id="JAQQWP010000001">
    <property type="protein sequence ID" value="KAK8132087.1"/>
    <property type="molecule type" value="Genomic_DNA"/>
</dbReference>
<sequence>MSSICNSCAKIFERPRDYRWHLHHASNDSFKEAVASGCFMCKALTSEIRLPNNDVTELKVSAVTEYCISDQVSFKRLPVYLRWVKNGRYNDPKSPQRKFAIYPFDTVRSALPPISRQPSVNTRLYLDTAKAWIRECRENHSDCRKLNAWQDMTYSFTPKRLVAIGDGNAREWHLAIRDDRINTACQYATLSHRWSNSPSPVSSLPATFQDAITVVLQLGIRYIWIDCLCIIQDSKKDWQDQGMNMCNIYTNAVINISATGVANNTYSFLQAYLLSAMPIPPIVHKLPPSAIREQHGSSTSPTHRTSYEASGSGNGPWCVVDLFFWWSEVTDTTLLSRGWVFQERYLAPRVLHFGAQQLLWECTTMDACEVYPYGLPEYVRQNGHTDLKRLAIDDTVLATKAQLARDPAPSPATLDDASLHVWCDLVQAYTRTKLTVENDKLVALFGVSQLVRRLYQKADAQKTNDGYCAGIFERHLLLMLEWHTDTTRTRPATRPSKYRAPTWSWASIDGLVFYNFLPQVLSNWHHLPRPAFWERYLNHLKPLSNPGYEVMLPSKRRRGVPDWCPLIWEAIVGTAVADGTNNDGHDSKYSIQLRGHLLRLNSLVVRAKKKRQWHPIIVTEDSKNEIFTSGGNNWEPMDRSYHDNRVGLPLRCLELLGEDLRLMHWVTGLVLKPHEKLESVYYRCGFFCILSTEAVEELGIRTYGFTSFKAAYVEGVKLSSVEII</sequence>
<evidence type="ECO:0000259" key="1">
    <source>
        <dbReference type="Pfam" id="PF06985"/>
    </source>
</evidence>
<organism evidence="2 3">
    <name type="scientific">Apiospora kogelbergensis</name>
    <dbReference type="NCBI Taxonomy" id="1337665"/>
    <lineage>
        <taxon>Eukaryota</taxon>
        <taxon>Fungi</taxon>
        <taxon>Dikarya</taxon>
        <taxon>Ascomycota</taxon>
        <taxon>Pezizomycotina</taxon>
        <taxon>Sordariomycetes</taxon>
        <taxon>Xylariomycetidae</taxon>
        <taxon>Amphisphaeriales</taxon>
        <taxon>Apiosporaceae</taxon>
        <taxon>Apiospora</taxon>
    </lineage>
</organism>
<protein>
    <recommendedName>
        <fullName evidence="1">Heterokaryon incompatibility domain-containing protein</fullName>
    </recommendedName>
</protein>
<gene>
    <name evidence="2" type="ORF">PG999_000260</name>
</gene>
<keyword evidence="3" id="KW-1185">Reference proteome</keyword>
<dbReference type="AlphaFoldDB" id="A0AAW0RAY5"/>
<evidence type="ECO:0000313" key="2">
    <source>
        <dbReference type="EMBL" id="KAK8132087.1"/>
    </source>
</evidence>
<name>A0AAW0RAY5_9PEZI</name>
<proteinExistence type="predicted"/>
<dbReference type="InterPro" id="IPR010730">
    <property type="entry name" value="HET"/>
</dbReference>
<dbReference type="Proteomes" id="UP001392437">
    <property type="component" value="Unassembled WGS sequence"/>
</dbReference>
<dbReference type="PANTHER" id="PTHR33112:SF15">
    <property type="entry name" value="HETEROKARYON INCOMPATIBILITY DOMAIN-CONTAINING PROTEIN"/>
    <property type="match status" value="1"/>
</dbReference>
<reference evidence="2 3" key="1">
    <citation type="submission" date="2023-01" db="EMBL/GenBank/DDBJ databases">
        <title>Analysis of 21 Apiospora genomes using comparative genomics revels a genus with tremendous synthesis potential of carbohydrate active enzymes and secondary metabolites.</title>
        <authorList>
            <person name="Sorensen T."/>
        </authorList>
    </citation>
    <scope>NUCLEOTIDE SEQUENCE [LARGE SCALE GENOMIC DNA]</scope>
    <source>
        <strain evidence="2 3">CBS 117206</strain>
    </source>
</reference>
<dbReference type="PANTHER" id="PTHR33112">
    <property type="entry name" value="DOMAIN PROTEIN, PUTATIVE-RELATED"/>
    <property type="match status" value="1"/>
</dbReference>
<accession>A0AAW0RAY5</accession>
<evidence type="ECO:0000313" key="3">
    <source>
        <dbReference type="Proteomes" id="UP001392437"/>
    </source>
</evidence>